<name>A0A2W1B1G9_HELAM</name>
<reference evidence="2 3" key="1">
    <citation type="journal article" date="2017" name="BMC Biol.">
        <title>Genomic innovations, transcriptional plasticity and gene loss underlying the evolution and divergence of two highly polyphagous and invasive Helicoverpa pest species.</title>
        <authorList>
            <person name="Pearce S.L."/>
            <person name="Clarke D.F."/>
            <person name="East P.D."/>
            <person name="Elfekih S."/>
            <person name="Gordon K.H."/>
            <person name="Jermiin L.S."/>
            <person name="McGaughran A."/>
            <person name="Oakeshott J.G."/>
            <person name="Papanikolaou A."/>
            <person name="Perera O.P."/>
            <person name="Rane R.V."/>
            <person name="Richards S."/>
            <person name="Tay W.T."/>
            <person name="Walsh T.K."/>
            <person name="Anderson A."/>
            <person name="Anderson C.J."/>
            <person name="Asgari S."/>
            <person name="Board P.G."/>
            <person name="Bretschneider A."/>
            <person name="Campbell P.M."/>
            <person name="Chertemps T."/>
            <person name="Christeller J.T."/>
            <person name="Coppin C.W."/>
            <person name="Downes S.J."/>
            <person name="Duan G."/>
            <person name="Farnsworth C.A."/>
            <person name="Good R.T."/>
            <person name="Han L.B."/>
            <person name="Han Y.C."/>
            <person name="Hatje K."/>
            <person name="Horne I."/>
            <person name="Huang Y.P."/>
            <person name="Hughes D.S."/>
            <person name="Jacquin-Joly E."/>
            <person name="James W."/>
            <person name="Jhangiani S."/>
            <person name="Kollmar M."/>
            <person name="Kuwar S.S."/>
            <person name="Li S."/>
            <person name="Liu N.Y."/>
            <person name="Maibeche M.T."/>
            <person name="Miller J.R."/>
            <person name="Montagne N."/>
            <person name="Perry T."/>
            <person name="Qu J."/>
            <person name="Song S.V."/>
            <person name="Sutton G.G."/>
            <person name="Vogel H."/>
            <person name="Walenz B.P."/>
            <person name="Xu W."/>
            <person name="Zhang H.J."/>
            <person name="Zou Z."/>
            <person name="Batterham P."/>
            <person name="Edwards O.R."/>
            <person name="Feyereisen R."/>
            <person name="Gibbs R.A."/>
            <person name="Heckel D.G."/>
            <person name="McGrath A."/>
            <person name="Robin C."/>
            <person name="Scherer S.E."/>
            <person name="Worley K.C."/>
            <person name="Wu Y.D."/>
        </authorList>
    </citation>
    <scope>NUCLEOTIDE SEQUENCE [LARGE SCALE GENOMIC DNA]</scope>
    <source>
        <strain evidence="2">Harm_GR_Male_#8</strain>
        <tissue evidence="2">Whole organism</tissue>
    </source>
</reference>
<gene>
    <name evidence="2" type="primary">HaOG214898</name>
    <name evidence="2" type="ORF">B5X24_HaOG214898</name>
</gene>
<evidence type="ECO:0008006" key="4">
    <source>
        <dbReference type="Google" id="ProtNLM"/>
    </source>
</evidence>
<proteinExistence type="predicted"/>
<organism evidence="2 3">
    <name type="scientific">Helicoverpa armigera</name>
    <name type="common">Cotton bollworm</name>
    <name type="synonym">Heliothis armigera</name>
    <dbReference type="NCBI Taxonomy" id="29058"/>
    <lineage>
        <taxon>Eukaryota</taxon>
        <taxon>Metazoa</taxon>
        <taxon>Ecdysozoa</taxon>
        <taxon>Arthropoda</taxon>
        <taxon>Hexapoda</taxon>
        <taxon>Insecta</taxon>
        <taxon>Pterygota</taxon>
        <taxon>Neoptera</taxon>
        <taxon>Endopterygota</taxon>
        <taxon>Lepidoptera</taxon>
        <taxon>Glossata</taxon>
        <taxon>Ditrysia</taxon>
        <taxon>Noctuoidea</taxon>
        <taxon>Noctuidae</taxon>
        <taxon>Heliothinae</taxon>
        <taxon>Helicoverpa</taxon>
    </lineage>
</organism>
<protein>
    <recommendedName>
        <fullName evidence="4">Corticotropin-releasing factor domain-containing protein</fullName>
    </recommendedName>
</protein>
<dbReference type="AlphaFoldDB" id="A0A2W1B1G9"/>
<accession>A0A2W1B1G9</accession>
<dbReference type="Proteomes" id="UP000249218">
    <property type="component" value="Unassembled WGS sequence"/>
</dbReference>
<keyword evidence="1" id="KW-0732">Signal</keyword>
<evidence type="ECO:0000256" key="1">
    <source>
        <dbReference type="SAM" id="SignalP"/>
    </source>
</evidence>
<evidence type="ECO:0000313" key="2">
    <source>
        <dbReference type="EMBL" id="PZC70789.1"/>
    </source>
</evidence>
<dbReference type="EMBL" id="KZ150463">
    <property type="protein sequence ID" value="PZC70789.1"/>
    <property type="molecule type" value="Genomic_DNA"/>
</dbReference>
<sequence>MKSFHLLFVFLIVVCELPSKSDTRHALPRRIKSPRVYLSYRDAPLEMRERNERKQHFDNTNFRKHSRHNIPIIIITKRHPDIKINQQLDNLFGANSIMYDTISNMARDSGSKRNNYLNTGRRSSDLRKKYRRKLMAMMNKELNRQLLAKANALESLKPAVMAWTYDAEEGGR</sequence>
<feature type="signal peptide" evidence="1">
    <location>
        <begin position="1"/>
        <end position="23"/>
    </location>
</feature>
<keyword evidence="3" id="KW-1185">Reference proteome</keyword>
<evidence type="ECO:0000313" key="3">
    <source>
        <dbReference type="Proteomes" id="UP000249218"/>
    </source>
</evidence>
<feature type="chain" id="PRO_5015894569" description="Corticotropin-releasing factor domain-containing protein" evidence="1">
    <location>
        <begin position="24"/>
        <end position="172"/>
    </location>
</feature>